<keyword evidence="10" id="KW-0175">Coiled coil</keyword>
<evidence type="ECO:0000256" key="5">
    <source>
        <dbReference type="ARBA" id="ARBA00022989"/>
    </source>
</evidence>
<name>A0A4R2N637_9PAST</name>
<gene>
    <name evidence="8" type="primary">ftsL</name>
    <name evidence="11" type="ORF">EV693_1125</name>
</gene>
<dbReference type="RefSeq" id="WP_132501765.1">
    <property type="nucleotide sequence ID" value="NZ_LVXA01000001.1"/>
</dbReference>
<keyword evidence="4 8" id="KW-0812">Transmembrane</keyword>
<dbReference type="Pfam" id="PF04999">
    <property type="entry name" value="FtsL"/>
    <property type="match status" value="1"/>
</dbReference>
<comment type="subcellular location">
    <subcellularLocation>
        <location evidence="8">Cell inner membrane</location>
        <topology evidence="8">Single-pass type II membrane protein</topology>
    </subcellularLocation>
    <subcellularLocation>
        <location evidence="1">Cell membrane</location>
        <topology evidence="1">Single-pass type II membrane protein</topology>
    </subcellularLocation>
    <text evidence="8">Localizes to the division septum where it forms a ring structure.</text>
</comment>
<comment type="subunit">
    <text evidence="8">Part of a complex composed of FtsB, FtsL and FtsQ.</text>
</comment>
<evidence type="ECO:0000256" key="9">
    <source>
        <dbReference type="NCBIfam" id="TIGR02209"/>
    </source>
</evidence>
<keyword evidence="7 8" id="KW-0131">Cell cycle</keyword>
<keyword evidence="8" id="KW-0997">Cell inner membrane</keyword>
<dbReference type="EMBL" id="SLXJ01000012">
    <property type="protein sequence ID" value="TCP16333.1"/>
    <property type="molecule type" value="Genomic_DNA"/>
</dbReference>
<evidence type="ECO:0000313" key="11">
    <source>
        <dbReference type="EMBL" id="TCP16333.1"/>
    </source>
</evidence>
<dbReference type="PANTHER" id="PTHR37479">
    <property type="entry name" value="CELL DIVISION PROTEIN FTSL"/>
    <property type="match status" value="1"/>
</dbReference>
<dbReference type="GO" id="GO:0043093">
    <property type="term" value="P:FtsZ-dependent cytokinesis"/>
    <property type="evidence" value="ECO:0007669"/>
    <property type="project" value="UniProtKB-UniRule"/>
</dbReference>
<evidence type="ECO:0000256" key="7">
    <source>
        <dbReference type="ARBA" id="ARBA00023306"/>
    </source>
</evidence>
<organism evidence="11 12">
    <name type="scientific">Nicoletella semolina</name>
    <dbReference type="NCBI Taxonomy" id="271160"/>
    <lineage>
        <taxon>Bacteria</taxon>
        <taxon>Pseudomonadati</taxon>
        <taxon>Pseudomonadota</taxon>
        <taxon>Gammaproteobacteria</taxon>
        <taxon>Pasteurellales</taxon>
        <taxon>Pasteurellaceae</taxon>
        <taxon>Nicoletella</taxon>
    </lineage>
</organism>
<evidence type="ECO:0000256" key="1">
    <source>
        <dbReference type="ARBA" id="ARBA00004401"/>
    </source>
</evidence>
<feature type="transmembrane region" description="Helical" evidence="8">
    <location>
        <begin position="21"/>
        <end position="40"/>
    </location>
</feature>
<keyword evidence="12" id="KW-1185">Reference proteome</keyword>
<evidence type="ECO:0000313" key="12">
    <source>
        <dbReference type="Proteomes" id="UP000295537"/>
    </source>
</evidence>
<sequence length="102" mass="11710">MSKRYPLHQIILDDLTSYNKVAIMLLVAIVASAIATIWITHQTRLVTAEQNKLIQKNQKLENQYIHLQLEENSLSQKSRVEAVAEKFGLQPIQKTQEVILVE</sequence>
<dbReference type="Proteomes" id="UP000295537">
    <property type="component" value="Unassembled WGS sequence"/>
</dbReference>
<comment type="function">
    <text evidence="8">Essential cell division protein. May link together the upstream cell division proteins, which are predominantly cytoplasmic, with the downstream cell division proteins, which are predominantly periplasmic.</text>
</comment>
<evidence type="ECO:0000256" key="10">
    <source>
        <dbReference type="SAM" id="Coils"/>
    </source>
</evidence>
<proteinExistence type="inferred from homology"/>
<reference evidence="11 12" key="1">
    <citation type="submission" date="2019-03" db="EMBL/GenBank/DDBJ databases">
        <title>Genomic Encyclopedia of Type Strains, Phase IV (KMG-IV): sequencing the most valuable type-strain genomes for metagenomic binning, comparative biology and taxonomic classification.</title>
        <authorList>
            <person name="Goeker M."/>
        </authorList>
    </citation>
    <scope>NUCLEOTIDE SEQUENCE [LARGE SCALE GENOMIC DNA]</scope>
    <source>
        <strain evidence="11 12">DSM 16380</strain>
    </source>
</reference>
<keyword evidence="5 8" id="KW-1133">Transmembrane helix</keyword>
<protein>
    <recommendedName>
        <fullName evidence="8 9">Cell division protein FtsL</fullName>
    </recommendedName>
</protein>
<evidence type="ECO:0000256" key="4">
    <source>
        <dbReference type="ARBA" id="ARBA00022692"/>
    </source>
</evidence>
<dbReference type="InterPro" id="IPR011922">
    <property type="entry name" value="Cell_div_FtsL"/>
</dbReference>
<comment type="similarity">
    <text evidence="8">Belongs to the FtsL family.</text>
</comment>
<dbReference type="PANTHER" id="PTHR37479:SF1">
    <property type="entry name" value="CELL DIVISION PROTEIN FTSL"/>
    <property type="match status" value="1"/>
</dbReference>
<evidence type="ECO:0000256" key="2">
    <source>
        <dbReference type="ARBA" id="ARBA00022475"/>
    </source>
</evidence>
<evidence type="ECO:0000256" key="8">
    <source>
        <dbReference type="HAMAP-Rule" id="MF_00910"/>
    </source>
</evidence>
<dbReference type="GO" id="GO:0032153">
    <property type="term" value="C:cell division site"/>
    <property type="evidence" value="ECO:0007669"/>
    <property type="project" value="UniProtKB-UniRule"/>
</dbReference>
<comment type="caution">
    <text evidence="11">The sequence shown here is derived from an EMBL/GenBank/DDBJ whole genome shotgun (WGS) entry which is preliminary data.</text>
</comment>
<keyword evidence="6 8" id="KW-0472">Membrane</keyword>
<keyword evidence="2 8" id="KW-1003">Cell membrane</keyword>
<feature type="coiled-coil region" evidence="10">
    <location>
        <begin position="50"/>
        <end position="77"/>
    </location>
</feature>
<dbReference type="HAMAP" id="MF_00910">
    <property type="entry name" value="FtsL"/>
    <property type="match status" value="1"/>
</dbReference>
<dbReference type="AlphaFoldDB" id="A0A4R2N637"/>
<dbReference type="NCBIfam" id="TIGR02209">
    <property type="entry name" value="ftsL_broad"/>
    <property type="match status" value="1"/>
</dbReference>
<dbReference type="GO" id="GO:0005886">
    <property type="term" value="C:plasma membrane"/>
    <property type="evidence" value="ECO:0007669"/>
    <property type="project" value="UniProtKB-SubCell"/>
</dbReference>
<dbReference type="OrthoDB" id="5689740at2"/>
<accession>A0A4R2N637</accession>
<keyword evidence="3 8" id="KW-0132">Cell division</keyword>
<evidence type="ECO:0000256" key="3">
    <source>
        <dbReference type="ARBA" id="ARBA00022618"/>
    </source>
</evidence>
<evidence type="ECO:0000256" key="6">
    <source>
        <dbReference type="ARBA" id="ARBA00023136"/>
    </source>
</evidence>